<dbReference type="GO" id="GO:0051233">
    <property type="term" value="C:spindle midzone"/>
    <property type="evidence" value="ECO:0007669"/>
    <property type="project" value="UniProtKB-ARBA"/>
</dbReference>
<evidence type="ECO:0000256" key="6">
    <source>
        <dbReference type="ARBA" id="ARBA00022777"/>
    </source>
</evidence>
<gene>
    <name evidence="18" type="primary">IPL1</name>
    <name evidence="18" type="ORF">OC846_006187</name>
</gene>
<evidence type="ECO:0000313" key="18">
    <source>
        <dbReference type="EMBL" id="KAK0544098.1"/>
    </source>
</evidence>
<dbReference type="GO" id="GO:0090266">
    <property type="term" value="P:regulation of mitotic cell cycle spindle assembly checkpoint"/>
    <property type="evidence" value="ECO:0007669"/>
    <property type="project" value="UniProtKB-ARBA"/>
</dbReference>
<feature type="compositionally biased region" description="Basic and acidic residues" evidence="16">
    <location>
        <begin position="132"/>
        <end position="144"/>
    </location>
</feature>
<comment type="caution">
    <text evidence="18">The sequence shown here is derived from an EMBL/GenBank/DDBJ whole genome shotgun (WGS) entry which is preliminary data.</text>
</comment>
<name>A0AAN6GJX5_9BASI</name>
<feature type="binding site" evidence="11 13">
    <location>
        <position position="206"/>
    </location>
    <ligand>
        <name>ATP</name>
        <dbReference type="ChEBI" id="CHEBI:30616"/>
    </ligand>
</feature>
<protein>
    <recommendedName>
        <fullName evidence="2 15">Aurora kinase</fullName>
        <ecNumber evidence="1 15">2.7.11.1</ecNumber>
    </recommendedName>
</protein>
<reference evidence="18" key="1">
    <citation type="journal article" date="2023" name="PhytoFront">
        <title>Draft Genome Resources of Seven Strains of Tilletia horrida, Causal Agent of Kernel Smut of Rice.</title>
        <authorList>
            <person name="Khanal S."/>
            <person name="Antony Babu S."/>
            <person name="Zhou X.G."/>
        </authorList>
    </citation>
    <scope>NUCLEOTIDE SEQUENCE</scope>
    <source>
        <strain evidence="18">TX6</strain>
    </source>
</reference>
<keyword evidence="4 15" id="KW-0808">Transferase</keyword>
<evidence type="ECO:0000256" key="15">
    <source>
        <dbReference type="RuleBase" id="RU367134"/>
    </source>
</evidence>
<dbReference type="GO" id="GO:0044779">
    <property type="term" value="P:meiotic spindle checkpoint signaling"/>
    <property type="evidence" value="ECO:0007669"/>
    <property type="project" value="UniProtKB-ARBA"/>
</dbReference>
<feature type="region of interest" description="Disordered" evidence="16">
    <location>
        <begin position="18"/>
        <end position="72"/>
    </location>
</feature>
<proteinExistence type="inferred from homology"/>
<evidence type="ECO:0000256" key="8">
    <source>
        <dbReference type="ARBA" id="ARBA00047899"/>
    </source>
</evidence>
<dbReference type="GO" id="GO:0004674">
    <property type="term" value="F:protein serine/threonine kinase activity"/>
    <property type="evidence" value="ECO:0007669"/>
    <property type="project" value="UniProtKB-KW"/>
</dbReference>
<dbReference type="GO" id="GO:0005524">
    <property type="term" value="F:ATP binding"/>
    <property type="evidence" value="ECO:0007669"/>
    <property type="project" value="UniProtKB-UniRule"/>
</dbReference>
<evidence type="ECO:0000256" key="9">
    <source>
        <dbReference type="ARBA" id="ARBA00048679"/>
    </source>
</evidence>
<evidence type="ECO:0000256" key="11">
    <source>
        <dbReference type="PIRSR" id="PIRSR630616-2"/>
    </source>
</evidence>
<dbReference type="GO" id="GO:0000819">
    <property type="term" value="P:sister chromatid segregation"/>
    <property type="evidence" value="ECO:0007669"/>
    <property type="project" value="UniProtKB-ARBA"/>
</dbReference>
<evidence type="ECO:0000256" key="10">
    <source>
        <dbReference type="PIRSR" id="PIRSR630616-1"/>
    </source>
</evidence>
<dbReference type="EMBL" id="JAPDMZ010000304">
    <property type="protein sequence ID" value="KAK0544098.1"/>
    <property type="molecule type" value="Genomic_DNA"/>
</dbReference>
<feature type="binding site" evidence="11">
    <location>
        <begin position="253"/>
        <end position="255"/>
    </location>
    <ligand>
        <name>ATP</name>
        <dbReference type="ChEBI" id="CHEBI:30616"/>
    </ligand>
</feature>
<feature type="compositionally biased region" description="Low complexity" evidence="16">
    <location>
        <begin position="21"/>
        <end position="62"/>
    </location>
</feature>
<keyword evidence="19" id="KW-1185">Reference proteome</keyword>
<comment type="similarity">
    <text evidence="15">Belongs to the protein kinase superfamily. Ser/Thr protein kinase family. Aurora subfamily.</text>
</comment>
<evidence type="ECO:0000256" key="3">
    <source>
        <dbReference type="ARBA" id="ARBA00022527"/>
    </source>
</evidence>
<feature type="compositionally biased region" description="Low complexity" evidence="16">
    <location>
        <begin position="107"/>
        <end position="119"/>
    </location>
</feature>
<dbReference type="GO" id="GO:0032133">
    <property type="term" value="C:chromosome passenger complex"/>
    <property type="evidence" value="ECO:0007669"/>
    <property type="project" value="UniProtKB-ARBA"/>
</dbReference>
<feature type="cross-link" description="Glycyl lysine isopeptide (Lys-Gly) (interchain with G-Cter in SUMO2)" evidence="12">
    <location>
        <position position="302"/>
    </location>
</feature>
<dbReference type="InterPro" id="IPR017441">
    <property type="entry name" value="Protein_kinase_ATP_BS"/>
</dbReference>
<feature type="binding site" evidence="11">
    <location>
        <position position="318"/>
    </location>
    <ligand>
        <name>ATP</name>
        <dbReference type="ChEBI" id="CHEBI:30616"/>
    </ligand>
</feature>
<dbReference type="GO" id="GO:1902115">
    <property type="term" value="P:regulation of organelle assembly"/>
    <property type="evidence" value="ECO:0007669"/>
    <property type="project" value="UniProtKB-ARBA"/>
</dbReference>
<evidence type="ECO:0000256" key="2">
    <source>
        <dbReference type="ARBA" id="ARBA00021157"/>
    </source>
</evidence>
<dbReference type="SMART" id="SM00220">
    <property type="entry name" value="S_TKc"/>
    <property type="match status" value="1"/>
</dbReference>
<dbReference type="EC" id="2.7.11.1" evidence="1 15"/>
<sequence length="475" mass="53987">MPPSSMIADRLGAMHLTNNENQAPSNSSSRNAANNAFASASSSSTWTSTNTTQKQNQSKPNQFQHQLQRKPSTDRVNILSAYQPGQMHSSIDLSAVGRQKLHPHTAQQQNQHQQQQQQHGGRQVDIGSYDGALERDENRGRRVTDGITAESMQDLALDSNQPQYHKPTKKWCLRDFEVGRALGKGKYGRVYIARTAAPPQYIIALKCMYKKELVGQEKQLRREIEIQMNLRHPHVLRLHGYFHDPGRVFLMLEFAGKGELYRLLGKIPDRRLPEWQAAKYTAELTDALIYLHAKNVIHRDIKPENLLLGIRGELKIADFGWSVHAPSNSRTTLCGTLDYLPPEMIHYEAHGHWVDLWALGVLIFEFLEGGPPFEEYGSNNPRLIVAFPLLEHGLEETTYQRITHLDFHIPKHFSPEAGDLIVRLLRLDPKKRLPLKLVLQHPWIKRHDPGALERAKSSTPWAFAEELGLGELPAM</sequence>
<dbReference type="FunFam" id="1.10.510.10:FF:000235">
    <property type="entry name" value="Serine/threonine-protein kinase ark1"/>
    <property type="match status" value="1"/>
</dbReference>
<dbReference type="GO" id="GO:0032465">
    <property type="term" value="P:regulation of cytokinesis"/>
    <property type="evidence" value="ECO:0007669"/>
    <property type="project" value="UniProtKB-ARBA"/>
</dbReference>
<dbReference type="AlphaFoldDB" id="A0AAN6GJX5"/>
<evidence type="ECO:0000256" key="7">
    <source>
        <dbReference type="ARBA" id="ARBA00022840"/>
    </source>
</evidence>
<dbReference type="InterPro" id="IPR000719">
    <property type="entry name" value="Prot_kinase_dom"/>
</dbReference>
<dbReference type="CDD" id="cd14007">
    <property type="entry name" value="STKc_Aurora"/>
    <property type="match status" value="1"/>
</dbReference>
<evidence type="ECO:0000256" key="4">
    <source>
        <dbReference type="ARBA" id="ARBA00022679"/>
    </source>
</evidence>
<keyword evidence="3 14" id="KW-0723">Serine/threonine-protein kinase</keyword>
<dbReference type="PROSITE" id="PS00108">
    <property type="entry name" value="PROTEIN_KINASE_ST"/>
    <property type="match status" value="1"/>
</dbReference>
<dbReference type="GO" id="GO:0045143">
    <property type="term" value="P:homologous chromosome segregation"/>
    <property type="evidence" value="ECO:0007669"/>
    <property type="project" value="UniProtKB-ARBA"/>
</dbReference>
<keyword evidence="7 11" id="KW-0067">ATP-binding</keyword>
<comment type="catalytic activity">
    <reaction evidence="9 15">
        <text>L-seryl-[protein] + ATP = O-phospho-L-seryl-[protein] + ADP + H(+)</text>
        <dbReference type="Rhea" id="RHEA:17989"/>
        <dbReference type="Rhea" id="RHEA-COMP:9863"/>
        <dbReference type="Rhea" id="RHEA-COMP:11604"/>
        <dbReference type="ChEBI" id="CHEBI:15378"/>
        <dbReference type="ChEBI" id="CHEBI:29999"/>
        <dbReference type="ChEBI" id="CHEBI:30616"/>
        <dbReference type="ChEBI" id="CHEBI:83421"/>
        <dbReference type="ChEBI" id="CHEBI:456216"/>
        <dbReference type="EC" id="2.7.11.1"/>
    </reaction>
</comment>
<organism evidence="18 19">
    <name type="scientific">Tilletia horrida</name>
    <dbReference type="NCBI Taxonomy" id="155126"/>
    <lineage>
        <taxon>Eukaryota</taxon>
        <taxon>Fungi</taxon>
        <taxon>Dikarya</taxon>
        <taxon>Basidiomycota</taxon>
        <taxon>Ustilaginomycotina</taxon>
        <taxon>Exobasidiomycetes</taxon>
        <taxon>Tilletiales</taxon>
        <taxon>Tilletiaceae</taxon>
        <taxon>Tilletia</taxon>
    </lineage>
</organism>
<dbReference type="Gene3D" id="1.10.510.10">
    <property type="entry name" value="Transferase(Phosphotransferase) domain 1"/>
    <property type="match status" value="1"/>
</dbReference>
<dbReference type="GO" id="GO:0072479">
    <property type="term" value="P:response to mitotic cell cycle spindle assembly checkpoint signaling"/>
    <property type="evidence" value="ECO:0007669"/>
    <property type="project" value="UniProtKB-ARBA"/>
</dbReference>
<dbReference type="PROSITE" id="PS00107">
    <property type="entry name" value="PROTEIN_KINASE_ATP"/>
    <property type="match status" value="1"/>
</dbReference>
<evidence type="ECO:0000259" key="17">
    <source>
        <dbReference type="PROSITE" id="PS50011"/>
    </source>
</evidence>
<dbReference type="InterPro" id="IPR008271">
    <property type="entry name" value="Ser/Thr_kinase_AS"/>
</dbReference>
<dbReference type="SUPFAM" id="SSF56112">
    <property type="entry name" value="Protein kinase-like (PK-like)"/>
    <property type="match status" value="1"/>
</dbReference>
<feature type="region of interest" description="Disordered" evidence="16">
    <location>
        <begin position="99"/>
        <end position="144"/>
    </location>
</feature>
<comment type="catalytic activity">
    <reaction evidence="8 15">
        <text>L-threonyl-[protein] + ATP = O-phospho-L-threonyl-[protein] + ADP + H(+)</text>
        <dbReference type="Rhea" id="RHEA:46608"/>
        <dbReference type="Rhea" id="RHEA-COMP:11060"/>
        <dbReference type="Rhea" id="RHEA-COMP:11605"/>
        <dbReference type="ChEBI" id="CHEBI:15378"/>
        <dbReference type="ChEBI" id="CHEBI:30013"/>
        <dbReference type="ChEBI" id="CHEBI:30616"/>
        <dbReference type="ChEBI" id="CHEBI:61977"/>
        <dbReference type="ChEBI" id="CHEBI:456216"/>
        <dbReference type="EC" id="2.7.11.1"/>
    </reaction>
</comment>
<dbReference type="Proteomes" id="UP001176517">
    <property type="component" value="Unassembled WGS sequence"/>
</dbReference>
<keyword evidence="6 15" id="KW-0418">Kinase</keyword>
<dbReference type="Pfam" id="PF00069">
    <property type="entry name" value="Pkinase"/>
    <property type="match status" value="1"/>
</dbReference>
<dbReference type="InterPro" id="IPR030616">
    <property type="entry name" value="Aur-like"/>
</dbReference>
<dbReference type="FunFam" id="3.30.200.20:FF:000042">
    <property type="entry name" value="Aurora kinase A"/>
    <property type="match status" value="1"/>
</dbReference>
<evidence type="ECO:0000256" key="1">
    <source>
        <dbReference type="ARBA" id="ARBA00012513"/>
    </source>
</evidence>
<evidence type="ECO:0000256" key="13">
    <source>
        <dbReference type="PROSITE-ProRule" id="PRU10141"/>
    </source>
</evidence>
<feature type="domain" description="Protein kinase" evidence="17">
    <location>
        <begin position="176"/>
        <end position="444"/>
    </location>
</feature>
<accession>A0AAN6GJX5</accession>
<evidence type="ECO:0000256" key="14">
    <source>
        <dbReference type="RuleBase" id="RU000304"/>
    </source>
</evidence>
<dbReference type="GO" id="GO:0008608">
    <property type="term" value="P:attachment of spindle microtubules to kinetochore"/>
    <property type="evidence" value="ECO:0007669"/>
    <property type="project" value="UniProtKB-ARBA"/>
</dbReference>
<dbReference type="InterPro" id="IPR011009">
    <property type="entry name" value="Kinase-like_dom_sf"/>
</dbReference>
<dbReference type="PANTHER" id="PTHR24350">
    <property type="entry name" value="SERINE/THREONINE-PROTEIN KINASE IAL-RELATED"/>
    <property type="match status" value="1"/>
</dbReference>
<evidence type="ECO:0000256" key="12">
    <source>
        <dbReference type="PIRSR" id="PIRSR630616-3"/>
    </source>
</evidence>
<feature type="binding site" evidence="11">
    <location>
        <position position="186"/>
    </location>
    <ligand>
        <name>ATP</name>
        <dbReference type="ChEBI" id="CHEBI:30616"/>
    </ligand>
</feature>
<dbReference type="PROSITE" id="PS50011">
    <property type="entry name" value="PROTEIN_KINASE_DOM"/>
    <property type="match status" value="1"/>
</dbReference>
<feature type="active site" description="Proton acceptor" evidence="10">
    <location>
        <position position="300"/>
    </location>
</feature>
<dbReference type="GO" id="GO:0000776">
    <property type="term" value="C:kinetochore"/>
    <property type="evidence" value="ECO:0007669"/>
    <property type="project" value="UniProtKB-ARBA"/>
</dbReference>
<evidence type="ECO:0000313" key="19">
    <source>
        <dbReference type="Proteomes" id="UP001176517"/>
    </source>
</evidence>
<keyword evidence="5 11" id="KW-0547">Nucleotide-binding</keyword>
<evidence type="ECO:0000256" key="16">
    <source>
        <dbReference type="SAM" id="MobiDB-lite"/>
    </source>
</evidence>
<feature type="binding site" evidence="11">
    <location>
        <begin position="304"/>
        <end position="305"/>
    </location>
    <ligand>
        <name>ATP</name>
        <dbReference type="ChEBI" id="CHEBI:30616"/>
    </ligand>
</feature>
<evidence type="ECO:0000256" key="5">
    <source>
        <dbReference type="ARBA" id="ARBA00022741"/>
    </source>
</evidence>